<reference evidence="2" key="1">
    <citation type="journal article" date="2023" name="Mol. Phylogenet. Evol.">
        <title>Genome-scale phylogeny and comparative genomics of the fungal order Sordariales.</title>
        <authorList>
            <person name="Hensen N."/>
            <person name="Bonometti L."/>
            <person name="Westerberg I."/>
            <person name="Brannstrom I.O."/>
            <person name="Guillou S."/>
            <person name="Cros-Aarteil S."/>
            <person name="Calhoun S."/>
            <person name="Haridas S."/>
            <person name="Kuo A."/>
            <person name="Mondo S."/>
            <person name="Pangilinan J."/>
            <person name="Riley R."/>
            <person name="LaButti K."/>
            <person name="Andreopoulos B."/>
            <person name="Lipzen A."/>
            <person name="Chen C."/>
            <person name="Yan M."/>
            <person name="Daum C."/>
            <person name="Ng V."/>
            <person name="Clum A."/>
            <person name="Steindorff A."/>
            <person name="Ohm R.A."/>
            <person name="Martin F."/>
            <person name="Silar P."/>
            <person name="Natvig D.O."/>
            <person name="Lalanne C."/>
            <person name="Gautier V."/>
            <person name="Ament-Velasquez S.L."/>
            <person name="Kruys A."/>
            <person name="Hutchinson M.I."/>
            <person name="Powell A.J."/>
            <person name="Barry K."/>
            <person name="Miller A.N."/>
            <person name="Grigoriev I.V."/>
            <person name="Debuchy R."/>
            <person name="Gladieux P."/>
            <person name="Hiltunen Thoren M."/>
            <person name="Johannesson H."/>
        </authorList>
    </citation>
    <scope>NUCLEOTIDE SEQUENCE [LARGE SCALE GENOMIC DNA]</scope>
    <source>
        <strain evidence="2">CBS 340.73</strain>
    </source>
</reference>
<sequence>MPISIEHKGILPLGNKSARVVVKVAAGVLPYFNPSMQSLNKDDHPCARFHQAKPALEQVHREISTTLSVEAGFIPGLSQRAWQKDAEGDRYYGMYIYSYKVPVVDLDPPILELVADEVVDGVAIFRAKWFAAGEEKFYENKSINEALGLLEWPEFSDSE</sequence>
<dbReference type="EMBL" id="MU853766">
    <property type="protein sequence ID" value="KAK3943382.1"/>
    <property type="molecule type" value="Genomic_DNA"/>
</dbReference>
<evidence type="ECO:0000313" key="2">
    <source>
        <dbReference type="Proteomes" id="UP001303473"/>
    </source>
</evidence>
<gene>
    <name evidence="1" type="ORF">QBC46DRAFT_447008</name>
</gene>
<accession>A0AAN6S6X6</accession>
<protein>
    <submittedName>
        <fullName evidence="1">Uncharacterized protein</fullName>
    </submittedName>
</protein>
<evidence type="ECO:0000313" key="1">
    <source>
        <dbReference type="EMBL" id="KAK3943382.1"/>
    </source>
</evidence>
<name>A0AAN6S6X6_9PEZI</name>
<comment type="caution">
    <text evidence="1">The sequence shown here is derived from an EMBL/GenBank/DDBJ whole genome shotgun (WGS) entry which is preliminary data.</text>
</comment>
<keyword evidence="2" id="KW-1185">Reference proteome</keyword>
<dbReference type="Proteomes" id="UP001303473">
    <property type="component" value="Unassembled WGS sequence"/>
</dbReference>
<proteinExistence type="predicted"/>
<organism evidence="1 2">
    <name type="scientific">Diplogelasinospora grovesii</name>
    <dbReference type="NCBI Taxonomy" id="303347"/>
    <lineage>
        <taxon>Eukaryota</taxon>
        <taxon>Fungi</taxon>
        <taxon>Dikarya</taxon>
        <taxon>Ascomycota</taxon>
        <taxon>Pezizomycotina</taxon>
        <taxon>Sordariomycetes</taxon>
        <taxon>Sordariomycetidae</taxon>
        <taxon>Sordariales</taxon>
        <taxon>Diplogelasinosporaceae</taxon>
        <taxon>Diplogelasinospora</taxon>
    </lineage>
</organism>
<dbReference type="AlphaFoldDB" id="A0AAN6S6X6"/>